<dbReference type="PANTHER" id="PTHR47679">
    <property type="entry name" value="PROTEIN TORNADO 1"/>
    <property type="match status" value="1"/>
</dbReference>
<accession>A0A176VZ19</accession>
<evidence type="ECO:0000313" key="1">
    <source>
        <dbReference type="EMBL" id="OAE26059.1"/>
    </source>
</evidence>
<dbReference type="Proteomes" id="UP000077202">
    <property type="component" value="Unassembled WGS sequence"/>
</dbReference>
<dbReference type="Gene3D" id="3.80.10.10">
    <property type="entry name" value="Ribonuclease Inhibitor"/>
    <property type="match status" value="2"/>
</dbReference>
<name>A0A176VZ19_MARPO</name>
<organism evidence="1 2">
    <name type="scientific">Marchantia polymorpha subsp. ruderalis</name>
    <dbReference type="NCBI Taxonomy" id="1480154"/>
    <lineage>
        <taxon>Eukaryota</taxon>
        <taxon>Viridiplantae</taxon>
        <taxon>Streptophyta</taxon>
        <taxon>Embryophyta</taxon>
        <taxon>Marchantiophyta</taxon>
        <taxon>Marchantiopsida</taxon>
        <taxon>Marchantiidae</taxon>
        <taxon>Marchantiales</taxon>
        <taxon>Marchantiaceae</taxon>
        <taxon>Marchantia</taxon>
    </lineage>
</organism>
<protein>
    <submittedName>
        <fullName evidence="1">Uncharacterized protein</fullName>
    </submittedName>
</protein>
<reference evidence="1" key="1">
    <citation type="submission" date="2016-03" db="EMBL/GenBank/DDBJ databases">
        <title>Mechanisms controlling the formation of the plant cell surface in tip-growing cells are functionally conserved among land plants.</title>
        <authorList>
            <person name="Honkanen S."/>
            <person name="Jones V.A."/>
            <person name="Morieri G."/>
            <person name="Champion C."/>
            <person name="Hetherington A.J."/>
            <person name="Kelly S."/>
            <person name="Saint-Marcoux D."/>
            <person name="Proust H."/>
            <person name="Prescott H."/>
            <person name="Dolan L."/>
        </authorList>
    </citation>
    <scope>NUCLEOTIDE SEQUENCE [LARGE SCALE GENOMIC DNA]</scope>
    <source>
        <tissue evidence="1">Whole gametophyte</tissue>
    </source>
</reference>
<dbReference type="InterPro" id="IPR032675">
    <property type="entry name" value="LRR_dom_sf"/>
</dbReference>
<sequence length="884" mass="99927">MDSADVEPELPSAVQDLIRCLEGKADPSMQLRNLHRAEFQDFFPKTLRELTEWRRRVRKRVLEAIRSCKTFKYIDMKDIFRGDISRLEAEEWVFILEGFRSSTALRVIRVEGLTWTSIAEVEGFCLQVGKILKTSSVTHLTVGSCRLSATCFRNLATGLHGNSPSMLKSIELHNAWEDSSALEHVADIIKNATRLETLEIGGSADRMYDMDGEAARILSQALILSLSLKTLVLKEAKGVLSALLLKALSGDDVNRSIECLHLISVSGLGDCLRELLSSNPFLKDVTLTNIDMGSEKWRQLGEAIRENATARSICVTHRRDDLKAAEELACAASPKDTTSSVGKDPTVELTITFTDYQALMSALNFVDRVLRGDIKSLKSLILVLKIEAGSCPSGSDEHSKNGGVTMEGKTETSVLESLKLFAQSKDIFKAVWKDLLPGLQGNTSLTRLDLSNSELDDEAFRDLMRLLQGNSALQEIIVSGTSWASDGKALQIHRALQNKNEKNKERAVYMSVFGEANLKFGDAKAGRLFLCGSPRAGEDSPSNKDYSVRFKTELKEWLIFITSNARVSDLGQHFQTQESKSSKDGFVSEKFFAVLIEKFLGKLSRYHVDRWVLEKILINLDMCFKLENTSEYFIPFFIPEHASKEKHNDLEGAHVMKWENRSEISQFVGIRIQCQDWTTMSLTAAFFPRFQMFMRRKLISEMAVSEENVICSRHYLLLFLDGHQIYIEHVQSEKSSKYVDVLMSSQKSREEAITYVRKHIVQELISFCASPQGCPGVALVLGVIQTFCVKKLIRIHLRGTILIEKLKLDFKNSINDKLEKMPLERSHLMENEKLFHYEQSWPSIDKHIGESLERARDLLSESDVKAIVNEIQQERDNRLLTLDV</sequence>
<gene>
    <name evidence="1" type="ORF">AXG93_3437s1180</name>
</gene>
<proteinExistence type="predicted"/>
<comment type="caution">
    <text evidence="1">The sequence shown here is derived from an EMBL/GenBank/DDBJ whole genome shotgun (WGS) entry which is preliminary data.</text>
</comment>
<dbReference type="AlphaFoldDB" id="A0A176VZ19"/>
<dbReference type="PANTHER" id="PTHR47679:SF1">
    <property type="entry name" value="PROTEIN TORNADO 1"/>
    <property type="match status" value="1"/>
</dbReference>
<dbReference type="EMBL" id="LVLJ01002262">
    <property type="protein sequence ID" value="OAE26059.1"/>
    <property type="molecule type" value="Genomic_DNA"/>
</dbReference>
<keyword evidence="2" id="KW-1185">Reference proteome</keyword>
<dbReference type="SUPFAM" id="SSF52047">
    <property type="entry name" value="RNI-like"/>
    <property type="match status" value="1"/>
</dbReference>
<evidence type="ECO:0000313" key="2">
    <source>
        <dbReference type="Proteomes" id="UP000077202"/>
    </source>
</evidence>